<organism evidence="3 4">
    <name type="scientific">Steroidobacter agaridevorans</name>
    <dbReference type="NCBI Taxonomy" id="2695856"/>
    <lineage>
        <taxon>Bacteria</taxon>
        <taxon>Pseudomonadati</taxon>
        <taxon>Pseudomonadota</taxon>
        <taxon>Gammaproteobacteria</taxon>
        <taxon>Steroidobacterales</taxon>
        <taxon>Steroidobacteraceae</taxon>
        <taxon>Steroidobacter</taxon>
    </lineage>
</organism>
<dbReference type="Pfam" id="PF13517">
    <property type="entry name" value="FG-GAP_3"/>
    <property type="match status" value="3"/>
</dbReference>
<sequence length="398" mass="42711">MKCHPARWTLALGVLALGATASASDVFLDVTATHVPPADQLHALDAAFVDVDKDGDLDVVLAVEGDVNRLYINDGKANLSWRQGAFGKVAHDTEHVLSADFNRDGNADVMFIAEDDQVHQLFFGDGRGGFADASDRLPARSEGNGFDIGDVNGDGFADIALGNTGKGARNLLWLGDPNKPGYFIDASKTNLPDVENATQGIALADLDGDRDLDMVVANEIPPNRLLLNDGRGRYTDASDRMVSSVALHTREVHVFDATGDGKPDILFLNLTSNARQYERDPQARLLVNDGRGRFVDESARRLPANAFSSWGGAVVDFNDDRHPDLIVGAIAVPGFKPLQARAYANDGKGTFKDVTAEVMPATVVGRSWSMAVGDLNGDGKEDVFIGGWGTQARLLLRK</sequence>
<evidence type="ECO:0000256" key="2">
    <source>
        <dbReference type="SAM" id="SignalP"/>
    </source>
</evidence>
<dbReference type="InterPro" id="IPR013517">
    <property type="entry name" value="FG-GAP"/>
</dbReference>
<dbReference type="EMBL" id="BLJN01000008">
    <property type="protein sequence ID" value="GFE84370.1"/>
    <property type="molecule type" value="Genomic_DNA"/>
</dbReference>
<proteinExistence type="predicted"/>
<dbReference type="SUPFAM" id="SSF69318">
    <property type="entry name" value="Integrin alpha N-terminal domain"/>
    <property type="match status" value="1"/>
</dbReference>
<reference evidence="4" key="1">
    <citation type="submission" date="2020-01" db="EMBL/GenBank/DDBJ databases">
        <title>'Steroidobacter agaridevorans' sp. nov., agar-degrading bacteria isolated from rhizosphere soils.</title>
        <authorList>
            <person name="Ikenaga M."/>
            <person name="Kataoka M."/>
            <person name="Murouchi A."/>
            <person name="Katsuragi S."/>
            <person name="Sakai M."/>
        </authorList>
    </citation>
    <scope>NUCLEOTIDE SEQUENCE [LARGE SCALE GENOMIC DNA]</scope>
    <source>
        <strain evidence="4">YU21-B</strain>
    </source>
</reference>
<dbReference type="PANTHER" id="PTHR46580">
    <property type="entry name" value="SENSOR KINASE-RELATED"/>
    <property type="match status" value="1"/>
</dbReference>
<dbReference type="AlphaFoldDB" id="A0A829YMA0"/>
<protein>
    <recommendedName>
        <fullName evidence="5">VCBS repeat-containing protein</fullName>
    </recommendedName>
</protein>
<evidence type="ECO:0008006" key="5">
    <source>
        <dbReference type="Google" id="ProtNLM"/>
    </source>
</evidence>
<keyword evidence="1 2" id="KW-0732">Signal</keyword>
<dbReference type="RefSeq" id="WP_161815952.1">
    <property type="nucleotide sequence ID" value="NZ_BLJN01000008.1"/>
</dbReference>
<dbReference type="Proteomes" id="UP000445000">
    <property type="component" value="Unassembled WGS sequence"/>
</dbReference>
<gene>
    <name evidence="3" type="ORF">GCM10011487_63700</name>
</gene>
<dbReference type="InterPro" id="IPR028994">
    <property type="entry name" value="Integrin_alpha_N"/>
</dbReference>
<evidence type="ECO:0000256" key="1">
    <source>
        <dbReference type="ARBA" id="ARBA00022729"/>
    </source>
</evidence>
<feature type="signal peptide" evidence="2">
    <location>
        <begin position="1"/>
        <end position="23"/>
    </location>
</feature>
<dbReference type="Pfam" id="PF01839">
    <property type="entry name" value="FG-GAP"/>
    <property type="match status" value="1"/>
</dbReference>
<keyword evidence="4" id="KW-1185">Reference proteome</keyword>
<dbReference type="Gene3D" id="2.130.10.130">
    <property type="entry name" value="Integrin alpha, N-terminal"/>
    <property type="match status" value="2"/>
</dbReference>
<feature type="chain" id="PRO_5032945478" description="VCBS repeat-containing protein" evidence="2">
    <location>
        <begin position="24"/>
        <end position="398"/>
    </location>
</feature>
<evidence type="ECO:0000313" key="3">
    <source>
        <dbReference type="EMBL" id="GFE84370.1"/>
    </source>
</evidence>
<accession>A0A829YMA0</accession>
<comment type="caution">
    <text evidence="3">The sequence shown here is derived from an EMBL/GenBank/DDBJ whole genome shotgun (WGS) entry which is preliminary data.</text>
</comment>
<dbReference type="PANTHER" id="PTHR46580:SF4">
    <property type="entry name" value="ATP_GTP-BINDING PROTEIN"/>
    <property type="match status" value="1"/>
</dbReference>
<name>A0A829YMA0_9GAMM</name>
<evidence type="ECO:0000313" key="4">
    <source>
        <dbReference type="Proteomes" id="UP000445000"/>
    </source>
</evidence>